<dbReference type="PROSITE" id="PS51257">
    <property type="entry name" value="PROKAR_LIPOPROTEIN"/>
    <property type="match status" value="1"/>
</dbReference>
<reference evidence="5" key="1">
    <citation type="journal article" date="2019" name="Int. J. Syst. Evol. Microbiol.">
        <title>The Global Catalogue of Microorganisms (GCM) 10K type strain sequencing project: providing services to taxonomists for standard genome sequencing and annotation.</title>
        <authorList>
            <consortium name="The Broad Institute Genomics Platform"/>
            <consortium name="The Broad Institute Genome Sequencing Center for Infectious Disease"/>
            <person name="Wu L."/>
            <person name="Ma J."/>
        </authorList>
    </citation>
    <scope>NUCLEOTIDE SEQUENCE [LARGE SCALE GENOMIC DNA]</scope>
    <source>
        <strain evidence="5">CGMCC 1.12606</strain>
    </source>
</reference>
<protein>
    <submittedName>
        <fullName evidence="4">Metal-dependent hydrolase</fullName>
    </submittedName>
</protein>
<keyword evidence="1" id="KW-0456">Lyase</keyword>
<comment type="caution">
    <text evidence="4">The sequence shown here is derived from an EMBL/GenBank/DDBJ whole genome shotgun (WGS) entry which is preliminary data.</text>
</comment>
<dbReference type="PANTHER" id="PTHR21240">
    <property type="entry name" value="2-AMINO-3-CARBOXYLMUCONATE-6-SEMIALDEHYDE DECARBOXYLASE"/>
    <property type="match status" value="1"/>
</dbReference>
<feature type="domain" description="Amidohydrolase-related" evidence="3">
    <location>
        <begin position="140"/>
        <end position="308"/>
    </location>
</feature>
<feature type="signal peptide" evidence="2">
    <location>
        <begin position="1"/>
        <end position="20"/>
    </location>
</feature>
<dbReference type="CDD" id="cd01292">
    <property type="entry name" value="metallo-dependent_hydrolases"/>
    <property type="match status" value="1"/>
</dbReference>
<dbReference type="Gene3D" id="3.20.20.140">
    <property type="entry name" value="Metal-dependent hydrolases"/>
    <property type="match status" value="1"/>
</dbReference>
<dbReference type="EMBL" id="BMFH01000001">
    <property type="protein sequence ID" value="GGD49180.1"/>
    <property type="molecule type" value="Genomic_DNA"/>
</dbReference>
<evidence type="ECO:0000313" key="4">
    <source>
        <dbReference type="EMBL" id="GGD49180.1"/>
    </source>
</evidence>
<feature type="chain" id="PRO_5046536081" evidence="2">
    <location>
        <begin position="21"/>
        <end position="319"/>
    </location>
</feature>
<keyword evidence="5" id="KW-1185">Reference proteome</keyword>
<dbReference type="InterPro" id="IPR032466">
    <property type="entry name" value="Metal_Hydrolase"/>
</dbReference>
<dbReference type="Pfam" id="PF04909">
    <property type="entry name" value="Amidohydro_2"/>
    <property type="match status" value="1"/>
</dbReference>
<evidence type="ECO:0000259" key="3">
    <source>
        <dbReference type="Pfam" id="PF04909"/>
    </source>
</evidence>
<dbReference type="InterPro" id="IPR006680">
    <property type="entry name" value="Amidohydro-rel"/>
</dbReference>
<dbReference type="InterPro" id="IPR032465">
    <property type="entry name" value="ACMSD"/>
</dbReference>
<dbReference type="Proteomes" id="UP000625780">
    <property type="component" value="Unassembled WGS sequence"/>
</dbReference>
<dbReference type="SUPFAM" id="SSF51556">
    <property type="entry name" value="Metallo-dependent hydrolases"/>
    <property type="match status" value="1"/>
</dbReference>
<organism evidence="4 5">
    <name type="scientific">Muriicola marianensis</name>
    <dbReference type="NCBI Taxonomy" id="1324801"/>
    <lineage>
        <taxon>Bacteria</taxon>
        <taxon>Pseudomonadati</taxon>
        <taxon>Bacteroidota</taxon>
        <taxon>Flavobacteriia</taxon>
        <taxon>Flavobacteriales</taxon>
        <taxon>Flavobacteriaceae</taxon>
        <taxon>Muriicola</taxon>
    </lineage>
</organism>
<keyword evidence="2" id="KW-0732">Signal</keyword>
<dbReference type="GO" id="GO:0016787">
    <property type="term" value="F:hydrolase activity"/>
    <property type="evidence" value="ECO:0007669"/>
    <property type="project" value="UniProtKB-KW"/>
</dbReference>
<gene>
    <name evidence="4" type="ORF">GCM10011361_14870</name>
</gene>
<evidence type="ECO:0000313" key="5">
    <source>
        <dbReference type="Proteomes" id="UP000625780"/>
    </source>
</evidence>
<name>A0ABQ1QW37_9FLAO</name>
<evidence type="ECO:0000256" key="2">
    <source>
        <dbReference type="SAM" id="SignalP"/>
    </source>
</evidence>
<evidence type="ECO:0000256" key="1">
    <source>
        <dbReference type="ARBA" id="ARBA00023239"/>
    </source>
</evidence>
<proteinExistence type="predicted"/>
<accession>A0ABQ1QW37</accession>
<sequence>MKKFTLFLVVLLLLSCNTTPKENKINPADKPTTTYSGPIIDMHIHAFADGNPLIGFEHPETLRGEVYEGVKSAAEQKDKTLEAFQTHKIVMAVVTNGQSWGEDFSGEILIGAANRDVESLRKQFEEGHLQVMAEMAPFYGGVLADDPSQIPYFALAEELDIPVGFHIFPGGPNYGIHLMPEMLGAMRTYNANPQQLEDVLVAFPNLRLYIMHGGWPYVEDVKALMYAHPNVYVDIAVVNWILPQEEFNKYLRTLIDAGFGDRIMYGTDQMAWPQVISTGIESVNNAGFLTLEQKSAIFYDNAARFLRLTEEEIQKHKSR</sequence>
<keyword evidence="4" id="KW-0378">Hydrolase</keyword>
<dbReference type="RefSeq" id="WP_188370046.1">
    <property type="nucleotide sequence ID" value="NZ_BMFH01000001.1"/>
</dbReference>
<dbReference type="PANTHER" id="PTHR21240:SF28">
    <property type="entry name" value="ISO-OROTATE DECARBOXYLASE (EUROFUNG)"/>
    <property type="match status" value="1"/>
</dbReference>